<accession>A0AAV9ZDC6</accession>
<dbReference type="EMBL" id="JAWWNJ010000162">
    <property type="protein sequence ID" value="KAK6978099.1"/>
    <property type="molecule type" value="Genomic_DNA"/>
</dbReference>
<keyword evidence="2" id="KW-1185">Reference proteome</keyword>
<gene>
    <name evidence="1" type="ORF">R3P38DRAFT_3377004</name>
</gene>
<comment type="caution">
    <text evidence="1">The sequence shown here is derived from an EMBL/GenBank/DDBJ whole genome shotgun (WGS) entry which is preliminary data.</text>
</comment>
<dbReference type="Pfam" id="PF14223">
    <property type="entry name" value="Retrotran_gag_2"/>
    <property type="match status" value="1"/>
</dbReference>
<evidence type="ECO:0000313" key="2">
    <source>
        <dbReference type="Proteomes" id="UP001362999"/>
    </source>
</evidence>
<evidence type="ECO:0008006" key="3">
    <source>
        <dbReference type="Google" id="ProtNLM"/>
    </source>
</evidence>
<proteinExistence type="predicted"/>
<sequence length="106" mass="12095">MTVESKGTIKLNNENYEIWRILIEAVFTRRNVRDVALGVTAMPTSGPNSKAVKDWNRQSAEARAEMILSVEVDQLAHMTAITAYEVWQELELFIVLYGIKTRRSLP</sequence>
<dbReference type="AlphaFoldDB" id="A0AAV9ZDC6"/>
<name>A0AAV9ZDC6_9AGAR</name>
<evidence type="ECO:0000313" key="1">
    <source>
        <dbReference type="EMBL" id="KAK6978099.1"/>
    </source>
</evidence>
<organism evidence="1 2">
    <name type="scientific">Favolaschia claudopus</name>
    <dbReference type="NCBI Taxonomy" id="2862362"/>
    <lineage>
        <taxon>Eukaryota</taxon>
        <taxon>Fungi</taxon>
        <taxon>Dikarya</taxon>
        <taxon>Basidiomycota</taxon>
        <taxon>Agaricomycotina</taxon>
        <taxon>Agaricomycetes</taxon>
        <taxon>Agaricomycetidae</taxon>
        <taxon>Agaricales</taxon>
        <taxon>Marasmiineae</taxon>
        <taxon>Mycenaceae</taxon>
        <taxon>Favolaschia</taxon>
    </lineage>
</organism>
<dbReference type="Proteomes" id="UP001362999">
    <property type="component" value="Unassembled WGS sequence"/>
</dbReference>
<protein>
    <recommendedName>
        <fullName evidence="3">Retrotransposon Copia-like N-terminal domain-containing protein</fullName>
    </recommendedName>
</protein>
<reference evidence="1 2" key="1">
    <citation type="journal article" date="2024" name="J Genomics">
        <title>Draft genome sequencing and assembly of Favolaschia claudopus CIRM-BRFM 2984 isolated from oak limbs.</title>
        <authorList>
            <person name="Navarro D."/>
            <person name="Drula E."/>
            <person name="Chaduli D."/>
            <person name="Cazenave R."/>
            <person name="Ahrendt S."/>
            <person name="Wang J."/>
            <person name="Lipzen A."/>
            <person name="Daum C."/>
            <person name="Barry K."/>
            <person name="Grigoriev I.V."/>
            <person name="Favel A."/>
            <person name="Rosso M.N."/>
            <person name="Martin F."/>
        </authorList>
    </citation>
    <scope>NUCLEOTIDE SEQUENCE [LARGE SCALE GENOMIC DNA]</scope>
    <source>
        <strain evidence="1 2">CIRM-BRFM 2984</strain>
    </source>
</reference>